<reference evidence="5" key="1">
    <citation type="submission" date="2018-07" db="EMBL/GenBank/DDBJ databases">
        <authorList>
            <person name="Safronova V.I."/>
            <person name="Chirak E.R."/>
            <person name="Sazanova A.L."/>
        </authorList>
    </citation>
    <scope>NUCLEOTIDE SEQUENCE [LARGE SCALE GENOMIC DNA]</scope>
    <source>
        <strain evidence="5">RCAM04685</strain>
    </source>
</reference>
<gene>
    <name evidence="4" type="ORF">DWE98_23820</name>
</gene>
<organism evidence="4 5">
    <name type="scientific">Bosea caraganae</name>
    <dbReference type="NCBI Taxonomy" id="2763117"/>
    <lineage>
        <taxon>Bacteria</taxon>
        <taxon>Pseudomonadati</taxon>
        <taxon>Pseudomonadota</taxon>
        <taxon>Alphaproteobacteria</taxon>
        <taxon>Hyphomicrobiales</taxon>
        <taxon>Boseaceae</taxon>
        <taxon>Bosea</taxon>
    </lineage>
</organism>
<dbReference type="EMBL" id="QQTP01000017">
    <property type="protein sequence ID" value="RDJ20552.1"/>
    <property type="molecule type" value="Genomic_DNA"/>
</dbReference>
<feature type="compositionally biased region" description="Low complexity" evidence="2">
    <location>
        <begin position="96"/>
        <end position="105"/>
    </location>
</feature>
<feature type="compositionally biased region" description="Low complexity" evidence="2">
    <location>
        <begin position="59"/>
        <end position="88"/>
    </location>
</feature>
<evidence type="ECO:0000256" key="1">
    <source>
        <dbReference type="ARBA" id="ARBA00022729"/>
    </source>
</evidence>
<dbReference type="AlphaFoldDB" id="A0A370L119"/>
<keyword evidence="5" id="KW-1185">Reference proteome</keyword>
<evidence type="ECO:0008006" key="6">
    <source>
        <dbReference type="Google" id="ProtNLM"/>
    </source>
</evidence>
<name>A0A370L119_9HYPH</name>
<proteinExistence type="predicted"/>
<accession>A0A370L119</accession>
<feature type="chain" id="PRO_5030068237" description="Outer membrane lipoprotein carrier protein LolA" evidence="3">
    <location>
        <begin position="29"/>
        <end position="282"/>
    </location>
</feature>
<evidence type="ECO:0000256" key="3">
    <source>
        <dbReference type="SAM" id="SignalP"/>
    </source>
</evidence>
<dbReference type="Gene3D" id="2.50.20.10">
    <property type="entry name" value="Lipoprotein localisation LolA/LolB/LppX"/>
    <property type="match status" value="1"/>
</dbReference>
<protein>
    <recommendedName>
        <fullName evidence="6">Outer membrane lipoprotein carrier protein LolA</fullName>
    </recommendedName>
</protein>
<feature type="region of interest" description="Disordered" evidence="2">
    <location>
        <begin position="39"/>
        <end position="107"/>
    </location>
</feature>
<feature type="signal peptide" evidence="3">
    <location>
        <begin position="1"/>
        <end position="28"/>
    </location>
</feature>
<dbReference type="CDD" id="cd16325">
    <property type="entry name" value="LolA"/>
    <property type="match status" value="1"/>
</dbReference>
<keyword evidence="1 3" id="KW-0732">Signal</keyword>
<dbReference type="RefSeq" id="WP_114831808.1">
    <property type="nucleotide sequence ID" value="NZ_QQTO01000018.1"/>
</dbReference>
<dbReference type="Pfam" id="PF03548">
    <property type="entry name" value="LolA"/>
    <property type="match status" value="1"/>
</dbReference>
<dbReference type="Proteomes" id="UP000255207">
    <property type="component" value="Unassembled WGS sequence"/>
</dbReference>
<dbReference type="PANTHER" id="PTHR35869:SF1">
    <property type="entry name" value="OUTER-MEMBRANE LIPOPROTEIN CARRIER PROTEIN"/>
    <property type="match status" value="1"/>
</dbReference>
<evidence type="ECO:0000313" key="4">
    <source>
        <dbReference type="EMBL" id="RDJ20552.1"/>
    </source>
</evidence>
<dbReference type="OrthoDB" id="9800501at2"/>
<dbReference type="InterPro" id="IPR004564">
    <property type="entry name" value="OM_lipoprot_carrier_LolA-like"/>
</dbReference>
<sequence>MTRISPLQASFSAIAALGLAVVAGPLAAQPLSLQPAAPATATARPAAPRALPLPPPRPVGLGTPRAVAGAATPAPAATATPVFTAANEPPRPPAATPAKAKASAPQTREEAIDRINTYFNSFSSLQGDFIQFASDGRRFEGKLYIQRPGKMRFEYRPPVTMEVVADGTSVAIRDKKLATQDLYSIGQTPLKFLVKERMDINRDSTVTGVSTDGDVLSVKIEDRSTLGGTSKITLKYDFVANELRQWIVVDPQGYETSVSVYNLDTQRRPDPKNFVINYERVL</sequence>
<dbReference type="PANTHER" id="PTHR35869">
    <property type="entry name" value="OUTER-MEMBRANE LIPOPROTEIN CARRIER PROTEIN"/>
    <property type="match status" value="1"/>
</dbReference>
<evidence type="ECO:0000313" key="5">
    <source>
        <dbReference type="Proteomes" id="UP000255207"/>
    </source>
</evidence>
<feature type="compositionally biased region" description="Low complexity" evidence="2">
    <location>
        <begin position="39"/>
        <end position="50"/>
    </location>
</feature>
<comment type="caution">
    <text evidence="4">The sequence shown here is derived from an EMBL/GenBank/DDBJ whole genome shotgun (WGS) entry which is preliminary data.</text>
</comment>
<dbReference type="InterPro" id="IPR029046">
    <property type="entry name" value="LolA/LolB/LppX"/>
</dbReference>
<dbReference type="SUPFAM" id="SSF89392">
    <property type="entry name" value="Prokaryotic lipoproteins and lipoprotein localization factors"/>
    <property type="match status" value="1"/>
</dbReference>
<evidence type="ECO:0000256" key="2">
    <source>
        <dbReference type="SAM" id="MobiDB-lite"/>
    </source>
</evidence>